<dbReference type="InterPro" id="IPR050306">
    <property type="entry name" value="PfkB_Carbo_kinase"/>
</dbReference>
<reference evidence="6" key="1">
    <citation type="submission" date="2016-11" db="EMBL/GenBank/DDBJ databases">
        <authorList>
            <person name="Varghese N."/>
            <person name="Submissions S."/>
        </authorList>
    </citation>
    <scope>NUCLEOTIDE SEQUENCE [LARGE SCALE GENOMIC DNA]</scope>
    <source>
        <strain evidence="6">CGMCC 1.8995</strain>
    </source>
</reference>
<dbReference type="GO" id="GO:0042840">
    <property type="term" value="P:D-glucuronate catabolic process"/>
    <property type="evidence" value="ECO:0007669"/>
    <property type="project" value="TreeGrafter"/>
</dbReference>
<organism evidence="5 6">
    <name type="scientific">Marisediminitalea aggregata</name>
    <dbReference type="NCBI Taxonomy" id="634436"/>
    <lineage>
        <taxon>Bacteria</taxon>
        <taxon>Pseudomonadati</taxon>
        <taxon>Pseudomonadota</taxon>
        <taxon>Gammaproteobacteria</taxon>
        <taxon>Alteromonadales</taxon>
        <taxon>Alteromonadaceae</taxon>
        <taxon>Marisediminitalea</taxon>
    </lineage>
</organism>
<evidence type="ECO:0000313" key="5">
    <source>
        <dbReference type="EMBL" id="SHG64657.1"/>
    </source>
</evidence>
<dbReference type="RefSeq" id="WP_073323239.1">
    <property type="nucleotide sequence ID" value="NZ_FQWD01000004.1"/>
</dbReference>
<dbReference type="Gene3D" id="3.40.1190.20">
    <property type="match status" value="1"/>
</dbReference>
<comment type="similarity">
    <text evidence="1">Belongs to the carbohydrate kinase PfkB family.</text>
</comment>
<dbReference type="InterPro" id="IPR029056">
    <property type="entry name" value="Ribokinase-like"/>
</dbReference>
<dbReference type="PANTHER" id="PTHR43085">
    <property type="entry name" value="HEXOKINASE FAMILY MEMBER"/>
    <property type="match status" value="1"/>
</dbReference>
<evidence type="ECO:0000256" key="1">
    <source>
        <dbReference type="ARBA" id="ARBA00010688"/>
    </source>
</evidence>
<gene>
    <name evidence="5" type="ORF">SAMN05216361_2669</name>
</gene>
<dbReference type="Pfam" id="PF00294">
    <property type="entry name" value="PfkB"/>
    <property type="match status" value="1"/>
</dbReference>
<feature type="domain" description="Carbohydrate kinase PfkB" evidence="4">
    <location>
        <begin position="1"/>
        <end position="297"/>
    </location>
</feature>
<dbReference type="SUPFAM" id="SSF53613">
    <property type="entry name" value="Ribokinase-like"/>
    <property type="match status" value="1"/>
</dbReference>
<dbReference type="GO" id="GO:0005829">
    <property type="term" value="C:cytosol"/>
    <property type="evidence" value="ECO:0007669"/>
    <property type="project" value="TreeGrafter"/>
</dbReference>
<evidence type="ECO:0000256" key="3">
    <source>
        <dbReference type="ARBA" id="ARBA00022777"/>
    </source>
</evidence>
<evidence type="ECO:0000256" key="2">
    <source>
        <dbReference type="ARBA" id="ARBA00022679"/>
    </source>
</evidence>
<dbReference type="AlphaFoldDB" id="A0A1M5LHY9"/>
<dbReference type="GO" id="GO:0019698">
    <property type="term" value="P:D-galacturonate catabolic process"/>
    <property type="evidence" value="ECO:0007669"/>
    <property type="project" value="TreeGrafter"/>
</dbReference>
<evidence type="ECO:0000313" key="6">
    <source>
        <dbReference type="Proteomes" id="UP000184520"/>
    </source>
</evidence>
<protein>
    <submittedName>
        <fullName evidence="5">2-dehydro-3-deoxygluconokinase</fullName>
    </submittedName>
</protein>
<sequence>MNKIFFLGECMVELRAIDDNTMEQSFAGDVYNSAVYLQRCFPGIKAGMVTAVGTDALSEKMIQKFHHESLDTTFVFQHKDKVPGLYLIKTDAVGERSFTYWRSDAAARYLMDFLSDDVAGLFKTGDALFISGISLAVITPAARSALWSLLEQLKSRGVTLIFDPNYRARLWSSTDEAITAFQRAFQLADIALPGVEDLEVLFGISNAEAAIEYCQSFGIREIVVKNGPESVLTYANGQLQKHPITPVTKVVDTTSAGDAFNGVYLGARIQNRSISDAVQLAATAAGTVIQHPGAIAPAAAFRAAMVTAGI</sequence>
<keyword evidence="2" id="KW-0808">Transferase</keyword>
<dbReference type="PANTHER" id="PTHR43085:SF15">
    <property type="entry name" value="2-DEHYDRO-3-DEOXYGLUCONOKINASE"/>
    <property type="match status" value="1"/>
</dbReference>
<keyword evidence="3 5" id="KW-0418">Kinase</keyword>
<name>A0A1M5LHY9_9ALTE</name>
<keyword evidence="6" id="KW-1185">Reference proteome</keyword>
<accession>A0A1M5LHY9</accession>
<dbReference type="EMBL" id="FQWD01000004">
    <property type="protein sequence ID" value="SHG64657.1"/>
    <property type="molecule type" value="Genomic_DNA"/>
</dbReference>
<dbReference type="Proteomes" id="UP000184520">
    <property type="component" value="Unassembled WGS sequence"/>
</dbReference>
<dbReference type="OrthoDB" id="9776822at2"/>
<dbReference type="CDD" id="cd01166">
    <property type="entry name" value="KdgK"/>
    <property type="match status" value="1"/>
</dbReference>
<dbReference type="InterPro" id="IPR011611">
    <property type="entry name" value="PfkB_dom"/>
</dbReference>
<dbReference type="STRING" id="634436.SAMN05216361_2669"/>
<evidence type="ECO:0000259" key="4">
    <source>
        <dbReference type="Pfam" id="PF00294"/>
    </source>
</evidence>
<dbReference type="GO" id="GO:0006974">
    <property type="term" value="P:DNA damage response"/>
    <property type="evidence" value="ECO:0007669"/>
    <property type="project" value="TreeGrafter"/>
</dbReference>
<dbReference type="GO" id="GO:0008673">
    <property type="term" value="F:2-dehydro-3-deoxygluconokinase activity"/>
    <property type="evidence" value="ECO:0007669"/>
    <property type="project" value="TreeGrafter"/>
</dbReference>
<proteinExistence type="inferred from homology"/>